<evidence type="ECO:0000313" key="8">
    <source>
        <dbReference type="EMBL" id="TVX65539.1"/>
    </source>
</evidence>
<feature type="transmembrane region" description="Helical" evidence="5">
    <location>
        <begin position="106"/>
        <end position="132"/>
    </location>
</feature>
<evidence type="ECO:0000313" key="9">
    <source>
        <dbReference type="Proteomes" id="UP000045541"/>
    </source>
</evidence>
<sequence>MFKLSFHSIGHVVVRNYMSFRNLFKISIVPNLIAPLFYLLAMGFGVGAYLTHVNGMLYRDFVITGLIAATAMSAATAETTVNAFIQYKIEKTYDAMLMTPINTNDIVVGQAIWSGIRAVIFGGIFWLISMLITAHFHVLMLLIPLILFIVGYLFGVLGLIFTYLAPSREFLNYYNVLVIRPLYMFSDTFFPITSLPPILGDLTWFSPLYHATRMIRIIWGGEVTGLYLHLIWLIALALLITVLPMYMLHRRYYR</sequence>
<feature type="transmembrane region" description="Helical" evidence="5">
    <location>
        <begin position="226"/>
        <end position="248"/>
    </location>
</feature>
<evidence type="ECO:0000256" key="4">
    <source>
        <dbReference type="ARBA" id="ARBA00023136"/>
    </source>
</evidence>
<comment type="similarity">
    <text evidence="5">Belongs to the ABC-2 integral membrane protein family.</text>
</comment>
<proteinExistence type="inferred from homology"/>
<dbReference type="AlphaFoldDB" id="A0A064BWN8"/>
<evidence type="ECO:0000256" key="1">
    <source>
        <dbReference type="ARBA" id="ARBA00004141"/>
    </source>
</evidence>
<dbReference type="InterPro" id="IPR051784">
    <property type="entry name" value="Nod_factor_ABC_transporter"/>
</dbReference>
<gene>
    <name evidence="7" type="primary">yadH</name>
    <name evidence="8" type="ORF">AZJ28_11890</name>
    <name evidence="7" type="ORF">ERS096071_02109</name>
</gene>
<comment type="caution">
    <text evidence="8">The sequence shown here is derived from an EMBL/GenBank/DDBJ whole genome shotgun (WGS) entry which is preliminary data.</text>
</comment>
<name>A0A064BWN8_STREE</name>
<reference evidence="7 9" key="1">
    <citation type="submission" date="2015-03" db="EMBL/GenBank/DDBJ databases">
        <authorList>
            <consortium name="Pathogen Informatics"/>
            <person name="Murphy D."/>
        </authorList>
    </citation>
    <scope>NUCLEOTIDE SEQUENCE [LARGE SCALE GENOMIC DNA]</scope>
    <source>
        <strain evidence="7 9">0310</strain>
    </source>
</reference>
<dbReference type="EMBL" id="VMYC01000307">
    <property type="protein sequence ID" value="TVX65539.1"/>
    <property type="molecule type" value="Genomic_DNA"/>
</dbReference>
<feature type="transmembrane region" description="Helical" evidence="5">
    <location>
        <begin position="177"/>
        <end position="199"/>
    </location>
</feature>
<keyword evidence="5" id="KW-1003">Cell membrane</keyword>
<dbReference type="PIRSF" id="PIRSF006648">
    <property type="entry name" value="DrrB"/>
    <property type="match status" value="1"/>
</dbReference>
<evidence type="ECO:0000256" key="5">
    <source>
        <dbReference type="RuleBase" id="RU361157"/>
    </source>
</evidence>
<dbReference type="InterPro" id="IPR047817">
    <property type="entry name" value="ABC2_TM_bact-type"/>
</dbReference>
<feature type="transmembrane region" description="Helical" evidence="5">
    <location>
        <begin position="138"/>
        <end position="165"/>
    </location>
</feature>
<feature type="domain" description="ABC transmembrane type-2" evidence="6">
    <location>
        <begin position="26"/>
        <end position="251"/>
    </location>
</feature>
<keyword evidence="2 5" id="KW-0812">Transmembrane</keyword>
<dbReference type="InterPro" id="IPR000412">
    <property type="entry name" value="ABC_2_transport"/>
</dbReference>
<accession>A0A064BWN8</accession>
<dbReference type="Pfam" id="PF01061">
    <property type="entry name" value="ABC2_membrane"/>
    <property type="match status" value="1"/>
</dbReference>
<dbReference type="PANTHER" id="PTHR43229:SF2">
    <property type="entry name" value="NODULATION PROTEIN J"/>
    <property type="match status" value="1"/>
</dbReference>
<reference evidence="8 10" key="2">
    <citation type="submission" date="2019-07" db="EMBL/GenBank/DDBJ databases">
        <authorList>
            <person name="Mohale T."/>
        </authorList>
    </citation>
    <scope>NUCLEOTIDE SEQUENCE [LARGE SCALE GENOMIC DNA]</scope>
    <source>
        <strain evidence="8 10">NTPn 59</strain>
    </source>
</reference>
<feature type="transmembrane region" description="Helical" evidence="5">
    <location>
        <begin position="28"/>
        <end position="50"/>
    </location>
</feature>
<keyword evidence="3 5" id="KW-1133">Transmembrane helix</keyword>
<dbReference type="InterPro" id="IPR013525">
    <property type="entry name" value="ABC2_TM"/>
</dbReference>
<dbReference type="Proteomes" id="UP000045541">
    <property type="component" value="Unassembled WGS sequence"/>
</dbReference>
<evidence type="ECO:0000259" key="6">
    <source>
        <dbReference type="PROSITE" id="PS51012"/>
    </source>
</evidence>
<dbReference type="GO" id="GO:0140359">
    <property type="term" value="F:ABC-type transporter activity"/>
    <property type="evidence" value="ECO:0007669"/>
    <property type="project" value="InterPro"/>
</dbReference>
<dbReference type="PROSITE" id="PS51012">
    <property type="entry name" value="ABC_TM2"/>
    <property type="match status" value="1"/>
</dbReference>
<keyword evidence="5" id="KW-0813">Transport</keyword>
<dbReference type="EMBL" id="CMWB01000062">
    <property type="protein sequence ID" value="CKJ33461.1"/>
    <property type="molecule type" value="Genomic_DNA"/>
</dbReference>
<organism evidence="8 10">
    <name type="scientific">Streptococcus pneumoniae</name>
    <dbReference type="NCBI Taxonomy" id="1313"/>
    <lineage>
        <taxon>Bacteria</taxon>
        <taxon>Bacillati</taxon>
        <taxon>Bacillota</taxon>
        <taxon>Bacilli</taxon>
        <taxon>Lactobacillales</taxon>
        <taxon>Streptococcaceae</taxon>
        <taxon>Streptococcus</taxon>
    </lineage>
</organism>
<protein>
    <recommendedName>
        <fullName evidence="5">Transport permease protein</fullName>
    </recommendedName>
</protein>
<dbReference type="PRINTS" id="PR00164">
    <property type="entry name" value="ABC2TRNSPORT"/>
</dbReference>
<dbReference type="GO" id="GO:0043190">
    <property type="term" value="C:ATP-binding cassette (ABC) transporter complex"/>
    <property type="evidence" value="ECO:0007669"/>
    <property type="project" value="InterPro"/>
</dbReference>
<feature type="transmembrane region" description="Helical" evidence="5">
    <location>
        <begin position="62"/>
        <end position="85"/>
    </location>
</feature>
<evidence type="ECO:0000256" key="3">
    <source>
        <dbReference type="ARBA" id="ARBA00022989"/>
    </source>
</evidence>
<comment type="subcellular location">
    <subcellularLocation>
        <location evidence="5">Cell membrane</location>
        <topology evidence="5">Multi-pass membrane protein</topology>
    </subcellularLocation>
    <subcellularLocation>
        <location evidence="1">Membrane</location>
        <topology evidence="1">Multi-pass membrane protein</topology>
    </subcellularLocation>
</comment>
<dbReference type="Proteomes" id="UP000315060">
    <property type="component" value="Unassembled WGS sequence"/>
</dbReference>
<evidence type="ECO:0000256" key="2">
    <source>
        <dbReference type="ARBA" id="ARBA00022692"/>
    </source>
</evidence>
<evidence type="ECO:0000313" key="7">
    <source>
        <dbReference type="EMBL" id="CKJ33461.1"/>
    </source>
</evidence>
<evidence type="ECO:0000313" key="10">
    <source>
        <dbReference type="Proteomes" id="UP000315060"/>
    </source>
</evidence>
<keyword evidence="4 5" id="KW-0472">Membrane</keyword>
<dbReference type="PANTHER" id="PTHR43229">
    <property type="entry name" value="NODULATION PROTEIN J"/>
    <property type="match status" value="1"/>
</dbReference>